<evidence type="ECO:0000256" key="1">
    <source>
        <dbReference type="SAM" id="Phobius"/>
    </source>
</evidence>
<dbReference type="AlphaFoldDB" id="A0AAD7JJS8"/>
<dbReference type="EMBL" id="JARJLG010000033">
    <property type="protein sequence ID" value="KAJ7766318.1"/>
    <property type="molecule type" value="Genomic_DNA"/>
</dbReference>
<keyword evidence="1" id="KW-0472">Membrane</keyword>
<accession>A0AAD7JJS8</accession>
<keyword evidence="3" id="KW-1185">Reference proteome</keyword>
<keyword evidence="1" id="KW-1133">Transmembrane helix</keyword>
<gene>
    <name evidence="2" type="ORF">DFH07DRAFT_769863</name>
</gene>
<feature type="transmembrane region" description="Helical" evidence="1">
    <location>
        <begin position="12"/>
        <end position="36"/>
    </location>
</feature>
<dbReference type="Proteomes" id="UP001215280">
    <property type="component" value="Unassembled WGS sequence"/>
</dbReference>
<comment type="caution">
    <text evidence="2">The sequence shown here is derived from an EMBL/GenBank/DDBJ whole genome shotgun (WGS) entry which is preliminary data.</text>
</comment>
<organism evidence="2 3">
    <name type="scientific">Mycena maculata</name>
    <dbReference type="NCBI Taxonomy" id="230809"/>
    <lineage>
        <taxon>Eukaryota</taxon>
        <taxon>Fungi</taxon>
        <taxon>Dikarya</taxon>
        <taxon>Basidiomycota</taxon>
        <taxon>Agaricomycotina</taxon>
        <taxon>Agaricomycetes</taxon>
        <taxon>Agaricomycetidae</taxon>
        <taxon>Agaricales</taxon>
        <taxon>Marasmiineae</taxon>
        <taxon>Mycenaceae</taxon>
        <taxon>Mycena</taxon>
    </lineage>
</organism>
<proteinExistence type="predicted"/>
<sequence>MAASLENTMGIWLVALFLAAILHGMGLIQAGLYFLWYPNDKWGLKLTVICVMHLANTDRFPQGRCDFLDAKLQVMSGFSSAFLVQMQCLVSPKYKIMPIFIVRDHFSVEIIVLIVHGLKVLLSLLQLAQTVTSTMLGSFLLLDKTKVGEFRATIYNDGNIIPDDIDSSGG</sequence>
<feature type="transmembrane region" description="Helical" evidence="1">
    <location>
        <begin position="121"/>
        <end position="142"/>
    </location>
</feature>
<evidence type="ECO:0000313" key="3">
    <source>
        <dbReference type="Proteomes" id="UP001215280"/>
    </source>
</evidence>
<protein>
    <submittedName>
        <fullName evidence="2">Uncharacterized protein</fullName>
    </submittedName>
</protein>
<evidence type="ECO:0000313" key="2">
    <source>
        <dbReference type="EMBL" id="KAJ7766318.1"/>
    </source>
</evidence>
<name>A0AAD7JJS8_9AGAR</name>
<keyword evidence="1" id="KW-0812">Transmembrane</keyword>
<reference evidence="2" key="1">
    <citation type="submission" date="2023-03" db="EMBL/GenBank/DDBJ databases">
        <title>Massive genome expansion in bonnet fungi (Mycena s.s.) driven by repeated elements and novel gene families across ecological guilds.</title>
        <authorList>
            <consortium name="Lawrence Berkeley National Laboratory"/>
            <person name="Harder C.B."/>
            <person name="Miyauchi S."/>
            <person name="Viragh M."/>
            <person name="Kuo A."/>
            <person name="Thoen E."/>
            <person name="Andreopoulos B."/>
            <person name="Lu D."/>
            <person name="Skrede I."/>
            <person name="Drula E."/>
            <person name="Henrissat B."/>
            <person name="Morin E."/>
            <person name="Kohler A."/>
            <person name="Barry K."/>
            <person name="LaButti K."/>
            <person name="Morin E."/>
            <person name="Salamov A."/>
            <person name="Lipzen A."/>
            <person name="Mereny Z."/>
            <person name="Hegedus B."/>
            <person name="Baldrian P."/>
            <person name="Stursova M."/>
            <person name="Weitz H."/>
            <person name="Taylor A."/>
            <person name="Grigoriev I.V."/>
            <person name="Nagy L.G."/>
            <person name="Martin F."/>
            <person name="Kauserud H."/>
        </authorList>
    </citation>
    <scope>NUCLEOTIDE SEQUENCE</scope>
    <source>
        <strain evidence="2">CBHHK188m</strain>
    </source>
</reference>